<evidence type="ECO:0000313" key="1">
    <source>
        <dbReference type="EMBL" id="CAB4923473.1"/>
    </source>
</evidence>
<name>A0A6J7HX79_9ZZZZ</name>
<organism evidence="1">
    <name type="scientific">freshwater metagenome</name>
    <dbReference type="NCBI Taxonomy" id="449393"/>
    <lineage>
        <taxon>unclassified sequences</taxon>
        <taxon>metagenomes</taxon>
        <taxon>ecological metagenomes</taxon>
    </lineage>
</organism>
<protein>
    <submittedName>
        <fullName evidence="1">Unannotated protein</fullName>
    </submittedName>
</protein>
<dbReference type="EMBL" id="CAFBMR010000079">
    <property type="protein sequence ID" value="CAB4923473.1"/>
    <property type="molecule type" value="Genomic_DNA"/>
</dbReference>
<dbReference type="AlphaFoldDB" id="A0A6J7HX79"/>
<reference evidence="1" key="1">
    <citation type="submission" date="2020-05" db="EMBL/GenBank/DDBJ databases">
        <authorList>
            <person name="Chiriac C."/>
            <person name="Salcher M."/>
            <person name="Ghai R."/>
            <person name="Kavagutti S V."/>
        </authorList>
    </citation>
    <scope>NUCLEOTIDE SEQUENCE</scope>
</reference>
<accession>A0A6J7HX79</accession>
<gene>
    <name evidence="1" type="ORF">UFOPK3610_01546</name>
</gene>
<sequence>MWLEEVRIERINNRGLDGGTEDSFGVMQDVCVERIIATNENRKCGLAFTPRATGLLP</sequence>
<proteinExistence type="predicted"/>